<evidence type="ECO:0000256" key="1">
    <source>
        <dbReference type="ARBA" id="ARBA00004903"/>
    </source>
</evidence>
<protein>
    <recommendedName>
        <fullName evidence="3 8">Dihydrofolate reductase</fullName>
        <ecNumber evidence="3 8">1.5.1.3</ecNumber>
    </recommendedName>
</protein>
<dbReference type="GO" id="GO:0005829">
    <property type="term" value="C:cytosol"/>
    <property type="evidence" value="ECO:0007669"/>
    <property type="project" value="TreeGrafter"/>
</dbReference>
<proteinExistence type="inferred from homology"/>
<evidence type="ECO:0000256" key="9">
    <source>
        <dbReference type="RuleBase" id="RU004474"/>
    </source>
</evidence>
<dbReference type="EMBL" id="JACHHQ010000002">
    <property type="protein sequence ID" value="MBB5199449.1"/>
    <property type="molecule type" value="Genomic_DNA"/>
</dbReference>
<dbReference type="UniPathway" id="UPA00077">
    <property type="reaction ID" value="UER00158"/>
</dbReference>
<dbReference type="GO" id="GO:0046654">
    <property type="term" value="P:tetrahydrofolate biosynthetic process"/>
    <property type="evidence" value="ECO:0007669"/>
    <property type="project" value="UniProtKB-UniPathway"/>
</dbReference>
<dbReference type="AlphaFoldDB" id="A0A840RSJ7"/>
<dbReference type="Proteomes" id="UP000571084">
    <property type="component" value="Unassembled WGS sequence"/>
</dbReference>
<dbReference type="EC" id="1.5.1.3" evidence="3 8"/>
<dbReference type="PROSITE" id="PS51330">
    <property type="entry name" value="DHFR_2"/>
    <property type="match status" value="1"/>
</dbReference>
<dbReference type="GO" id="GO:0006730">
    <property type="term" value="P:one-carbon metabolic process"/>
    <property type="evidence" value="ECO:0007669"/>
    <property type="project" value="UniProtKB-KW"/>
</dbReference>
<comment type="catalytic activity">
    <reaction evidence="8">
        <text>(6S)-5,6,7,8-tetrahydrofolate + NADP(+) = 7,8-dihydrofolate + NADPH + H(+)</text>
        <dbReference type="Rhea" id="RHEA:15009"/>
        <dbReference type="ChEBI" id="CHEBI:15378"/>
        <dbReference type="ChEBI" id="CHEBI:57451"/>
        <dbReference type="ChEBI" id="CHEBI:57453"/>
        <dbReference type="ChEBI" id="CHEBI:57783"/>
        <dbReference type="ChEBI" id="CHEBI:58349"/>
        <dbReference type="EC" id="1.5.1.3"/>
    </reaction>
</comment>
<dbReference type="InterPro" id="IPR001796">
    <property type="entry name" value="DHFR_dom"/>
</dbReference>
<dbReference type="PIRSF" id="PIRSF000194">
    <property type="entry name" value="DHFR"/>
    <property type="match status" value="1"/>
</dbReference>
<comment type="similarity">
    <text evidence="2 8 9">Belongs to the dihydrofolate reductase family.</text>
</comment>
<dbReference type="SUPFAM" id="SSF53597">
    <property type="entry name" value="Dihydrofolate reductase-like"/>
    <property type="match status" value="1"/>
</dbReference>
<dbReference type="Gene3D" id="3.40.430.10">
    <property type="entry name" value="Dihydrofolate Reductase, subunit A"/>
    <property type="match status" value="1"/>
</dbReference>
<evidence type="ECO:0000256" key="5">
    <source>
        <dbReference type="ARBA" id="ARBA00022857"/>
    </source>
</evidence>
<dbReference type="InterPro" id="IPR017925">
    <property type="entry name" value="DHFR_CS"/>
</dbReference>
<evidence type="ECO:0000256" key="3">
    <source>
        <dbReference type="ARBA" id="ARBA00012856"/>
    </source>
</evidence>
<keyword evidence="12" id="KW-1185">Reference proteome</keyword>
<comment type="function">
    <text evidence="7 8">Key enzyme in folate metabolism. Catalyzes an essential reaction for de novo glycine and purine synthesis, and for DNA precursor synthesis.</text>
</comment>
<gene>
    <name evidence="11" type="ORF">HNR39_001276</name>
</gene>
<keyword evidence="5 8" id="KW-0521">NADP</keyword>
<dbReference type="PANTHER" id="PTHR48069">
    <property type="entry name" value="DIHYDROFOLATE REDUCTASE"/>
    <property type="match status" value="1"/>
</dbReference>
<dbReference type="InterPro" id="IPR024072">
    <property type="entry name" value="DHFR-like_dom_sf"/>
</dbReference>
<comment type="caution">
    <text evidence="11">The sequence shown here is derived from an EMBL/GenBank/DDBJ whole genome shotgun (WGS) entry which is preliminary data.</text>
</comment>
<name>A0A840RSJ7_9BURK</name>
<organism evidence="11 12">
    <name type="scientific">Glaciimonas immobilis</name>
    <dbReference type="NCBI Taxonomy" id="728004"/>
    <lineage>
        <taxon>Bacteria</taxon>
        <taxon>Pseudomonadati</taxon>
        <taxon>Pseudomonadota</taxon>
        <taxon>Betaproteobacteria</taxon>
        <taxon>Burkholderiales</taxon>
        <taxon>Oxalobacteraceae</taxon>
        <taxon>Glaciimonas</taxon>
    </lineage>
</organism>
<dbReference type="GO" id="GO:0046452">
    <property type="term" value="P:dihydrofolate metabolic process"/>
    <property type="evidence" value="ECO:0007669"/>
    <property type="project" value="TreeGrafter"/>
</dbReference>
<feature type="domain" description="DHFR" evidence="10">
    <location>
        <begin position="1"/>
        <end position="164"/>
    </location>
</feature>
<keyword evidence="4 8" id="KW-0554">One-carbon metabolism</keyword>
<dbReference type="PRINTS" id="PR00070">
    <property type="entry name" value="DHFR"/>
</dbReference>
<evidence type="ECO:0000256" key="4">
    <source>
        <dbReference type="ARBA" id="ARBA00022563"/>
    </source>
</evidence>
<dbReference type="InterPro" id="IPR012259">
    <property type="entry name" value="DHFR"/>
</dbReference>
<dbReference type="PANTHER" id="PTHR48069:SF3">
    <property type="entry name" value="DIHYDROFOLATE REDUCTASE"/>
    <property type="match status" value="1"/>
</dbReference>
<dbReference type="Pfam" id="PF00186">
    <property type="entry name" value="DHFR_1"/>
    <property type="match status" value="1"/>
</dbReference>
<keyword evidence="6 8" id="KW-0560">Oxidoreductase</keyword>
<dbReference type="CDD" id="cd00209">
    <property type="entry name" value="DHFR"/>
    <property type="match status" value="1"/>
</dbReference>
<reference evidence="11 12" key="1">
    <citation type="submission" date="2020-08" db="EMBL/GenBank/DDBJ databases">
        <title>Genomic Encyclopedia of Type Strains, Phase IV (KMG-IV): sequencing the most valuable type-strain genomes for metagenomic binning, comparative biology and taxonomic classification.</title>
        <authorList>
            <person name="Goeker M."/>
        </authorList>
    </citation>
    <scope>NUCLEOTIDE SEQUENCE [LARGE SCALE GENOMIC DNA]</scope>
    <source>
        <strain evidence="11 12">DSM 23240</strain>
    </source>
</reference>
<evidence type="ECO:0000313" key="11">
    <source>
        <dbReference type="EMBL" id="MBB5199449.1"/>
    </source>
</evidence>
<evidence type="ECO:0000256" key="8">
    <source>
        <dbReference type="PIRNR" id="PIRNR000194"/>
    </source>
</evidence>
<dbReference type="FunFam" id="3.40.430.10:FF:000001">
    <property type="entry name" value="Dihydrofolate reductase"/>
    <property type="match status" value="1"/>
</dbReference>
<accession>A0A840RSJ7</accession>
<evidence type="ECO:0000259" key="10">
    <source>
        <dbReference type="PROSITE" id="PS51330"/>
    </source>
</evidence>
<dbReference type="GO" id="GO:0046655">
    <property type="term" value="P:folic acid metabolic process"/>
    <property type="evidence" value="ECO:0007669"/>
    <property type="project" value="TreeGrafter"/>
</dbReference>
<evidence type="ECO:0000313" key="12">
    <source>
        <dbReference type="Proteomes" id="UP000571084"/>
    </source>
</evidence>
<dbReference type="PROSITE" id="PS00075">
    <property type="entry name" value="DHFR_1"/>
    <property type="match status" value="1"/>
</dbReference>
<sequence>MLTIIVATDADNGIGIQNALPWHLPEDLAHFKRTTSGHPIIMGRKTFESIGRPLPKRRNIVITRDLTWHHDGVETVHSIEAAIALVNTASPAESPTEAFIIGGAEIYAATLPLCTRLLVTEIEKRFDCDAFFPARNSQQWQEVARTSHHSEAQDFDYAFVAYQRA</sequence>
<dbReference type="GO" id="GO:0004146">
    <property type="term" value="F:dihydrofolate reductase activity"/>
    <property type="evidence" value="ECO:0007669"/>
    <property type="project" value="UniProtKB-EC"/>
</dbReference>
<dbReference type="GO" id="GO:0070401">
    <property type="term" value="F:NADP+ binding"/>
    <property type="evidence" value="ECO:0007669"/>
    <property type="project" value="UniProtKB-ARBA"/>
</dbReference>
<comment type="pathway">
    <text evidence="1 8">Cofactor biosynthesis; tetrahydrofolate biosynthesis; 5,6,7,8-tetrahydrofolate from 7,8-dihydrofolate: step 1/1.</text>
</comment>
<evidence type="ECO:0000256" key="2">
    <source>
        <dbReference type="ARBA" id="ARBA00009539"/>
    </source>
</evidence>
<evidence type="ECO:0000256" key="6">
    <source>
        <dbReference type="ARBA" id="ARBA00023002"/>
    </source>
</evidence>
<evidence type="ECO:0000256" key="7">
    <source>
        <dbReference type="ARBA" id="ARBA00025067"/>
    </source>
</evidence>